<name>A0A8S1P5N1_PARPR</name>
<protein>
    <submittedName>
        <fullName evidence="1">Uncharacterized protein</fullName>
    </submittedName>
</protein>
<dbReference type="Proteomes" id="UP000688137">
    <property type="component" value="Unassembled WGS sequence"/>
</dbReference>
<reference evidence="1" key="1">
    <citation type="submission" date="2021-01" db="EMBL/GenBank/DDBJ databases">
        <authorList>
            <consortium name="Genoscope - CEA"/>
            <person name="William W."/>
        </authorList>
    </citation>
    <scope>NUCLEOTIDE SEQUENCE</scope>
</reference>
<evidence type="ECO:0000313" key="1">
    <source>
        <dbReference type="EMBL" id="CAD8098313.1"/>
    </source>
</evidence>
<accession>A0A8S1P5N1</accession>
<evidence type="ECO:0000313" key="2">
    <source>
        <dbReference type="Proteomes" id="UP000688137"/>
    </source>
</evidence>
<organism evidence="1 2">
    <name type="scientific">Paramecium primaurelia</name>
    <dbReference type="NCBI Taxonomy" id="5886"/>
    <lineage>
        <taxon>Eukaryota</taxon>
        <taxon>Sar</taxon>
        <taxon>Alveolata</taxon>
        <taxon>Ciliophora</taxon>
        <taxon>Intramacronucleata</taxon>
        <taxon>Oligohymenophorea</taxon>
        <taxon>Peniculida</taxon>
        <taxon>Parameciidae</taxon>
        <taxon>Paramecium</taxon>
    </lineage>
</organism>
<gene>
    <name evidence="1" type="ORF">PPRIM_AZ9-3.1.T1060163</name>
</gene>
<comment type="caution">
    <text evidence="1">The sequence shown here is derived from an EMBL/GenBank/DDBJ whole genome shotgun (WGS) entry which is preliminary data.</text>
</comment>
<proteinExistence type="predicted"/>
<sequence>MEQRQNTTCLDQKSYISSSLANNLQHDDCCQLFENFIKINITQSNAQPYDPKCFTKQYNVIVQGVVFDILSSSDIENQLKKEKIESEE</sequence>
<dbReference type="AlphaFoldDB" id="A0A8S1P5N1"/>
<keyword evidence="2" id="KW-1185">Reference proteome</keyword>
<dbReference type="EMBL" id="CAJJDM010000109">
    <property type="protein sequence ID" value="CAD8098313.1"/>
    <property type="molecule type" value="Genomic_DNA"/>
</dbReference>